<dbReference type="InterPro" id="IPR029055">
    <property type="entry name" value="Ntn_hydrolases_N"/>
</dbReference>
<keyword evidence="2" id="KW-0378">Hydrolase</keyword>
<dbReference type="InterPro" id="IPR014395">
    <property type="entry name" value="Pen/GL7ACA/AHL_acylase"/>
</dbReference>
<proteinExistence type="inferred from homology"/>
<evidence type="ECO:0000256" key="1">
    <source>
        <dbReference type="ARBA" id="ARBA00006586"/>
    </source>
</evidence>
<dbReference type="InterPro" id="IPR002692">
    <property type="entry name" value="S45"/>
</dbReference>
<gene>
    <name evidence="4" type="ORF">ACFOFO_21315</name>
</gene>
<dbReference type="InterPro" id="IPR023343">
    <property type="entry name" value="Penicillin_amidase_dom1"/>
</dbReference>
<dbReference type="PANTHER" id="PTHR34218">
    <property type="entry name" value="PEPTIDASE S45 PENICILLIN AMIDASE"/>
    <property type="match status" value="1"/>
</dbReference>
<keyword evidence="5" id="KW-1185">Reference proteome</keyword>
<dbReference type="Gene3D" id="2.30.120.10">
    <property type="match status" value="1"/>
</dbReference>
<dbReference type="PIRSF" id="PIRSF001227">
    <property type="entry name" value="Pen_acylase"/>
    <property type="match status" value="1"/>
</dbReference>
<evidence type="ECO:0000313" key="4">
    <source>
        <dbReference type="EMBL" id="MFC3110471.1"/>
    </source>
</evidence>
<dbReference type="PANTHER" id="PTHR34218:SF4">
    <property type="entry name" value="ACYL-HOMOSERINE LACTONE ACYLASE QUIP"/>
    <property type="match status" value="1"/>
</dbReference>
<evidence type="ECO:0000256" key="2">
    <source>
        <dbReference type="ARBA" id="ARBA00022801"/>
    </source>
</evidence>
<protein>
    <submittedName>
        <fullName evidence="4">Penicillin acylase family protein</fullName>
    </submittedName>
</protein>
<dbReference type="EMBL" id="JBHRTP010000080">
    <property type="protein sequence ID" value="MFC3110471.1"/>
    <property type="molecule type" value="Genomic_DNA"/>
</dbReference>
<comment type="similarity">
    <text evidence="1">Belongs to the peptidase S45 family.</text>
</comment>
<dbReference type="InterPro" id="IPR043147">
    <property type="entry name" value="Penicillin_amidase_A-knob"/>
</dbReference>
<dbReference type="InterPro" id="IPR043146">
    <property type="entry name" value="Penicillin_amidase_N_B-knob"/>
</dbReference>
<dbReference type="Gene3D" id="1.10.1400.10">
    <property type="match status" value="1"/>
</dbReference>
<evidence type="ECO:0000256" key="3">
    <source>
        <dbReference type="ARBA" id="ARBA00023145"/>
    </source>
</evidence>
<keyword evidence="3" id="KW-0865">Zymogen</keyword>
<comment type="caution">
    <text evidence="4">The sequence shown here is derived from an EMBL/GenBank/DDBJ whole genome shotgun (WGS) entry which is preliminary data.</text>
</comment>
<dbReference type="Proteomes" id="UP001595530">
    <property type="component" value="Unassembled WGS sequence"/>
</dbReference>
<dbReference type="Pfam" id="PF01804">
    <property type="entry name" value="Penicil_amidase"/>
    <property type="match status" value="1"/>
</dbReference>
<evidence type="ECO:0000313" key="5">
    <source>
        <dbReference type="Proteomes" id="UP001595530"/>
    </source>
</evidence>
<dbReference type="RefSeq" id="WP_390323245.1">
    <property type="nucleotide sequence ID" value="NZ_JBHRTP010000080.1"/>
</dbReference>
<dbReference type="SUPFAM" id="SSF56235">
    <property type="entry name" value="N-terminal nucleophile aminohydrolases (Ntn hydrolases)"/>
    <property type="match status" value="1"/>
</dbReference>
<reference evidence="5" key="1">
    <citation type="journal article" date="2019" name="Int. J. Syst. Evol. Microbiol.">
        <title>The Global Catalogue of Microorganisms (GCM) 10K type strain sequencing project: providing services to taxonomists for standard genome sequencing and annotation.</title>
        <authorList>
            <consortium name="The Broad Institute Genomics Platform"/>
            <consortium name="The Broad Institute Genome Sequencing Center for Infectious Disease"/>
            <person name="Wu L."/>
            <person name="Ma J."/>
        </authorList>
    </citation>
    <scope>NUCLEOTIDE SEQUENCE [LARGE SCALE GENOMIC DNA]</scope>
    <source>
        <strain evidence="5">KCTC 42986</strain>
    </source>
</reference>
<dbReference type="CDD" id="cd03747">
    <property type="entry name" value="Ntn_PGA_like"/>
    <property type="match status" value="1"/>
</dbReference>
<organism evidence="4 5">
    <name type="scientific">Undibacterium arcticum</name>
    <dbReference type="NCBI Taxonomy" id="1762892"/>
    <lineage>
        <taxon>Bacteria</taxon>
        <taxon>Pseudomonadati</taxon>
        <taxon>Pseudomonadota</taxon>
        <taxon>Betaproteobacteria</taxon>
        <taxon>Burkholderiales</taxon>
        <taxon>Oxalobacteraceae</taxon>
        <taxon>Undibacterium</taxon>
    </lineage>
</organism>
<dbReference type="Gene3D" id="1.10.439.10">
    <property type="entry name" value="Penicillin Amidohydrolase, domain 1"/>
    <property type="match status" value="1"/>
</dbReference>
<sequence>MQKGRVKVWFWRVLLALVGLLAIALLGLWLFLRGSLARLDGIQAVAGLNATVSVARDALGVPLISGSDRRDVAYATGFVHAQDRFFQMDLLRRMAAGELAELFGPHAVALDKSHRLHRFRARAEKALQALAPADRQLLERYVAGVNDGLSGLAARPFEYALIGVAPRIWSAADSLLVIWAMYFDLQGGQEPRELARGWLKEHSSADQLAFLLPQSTQWDAPLDADKVAAPDAAIPATAPDWWTKPRAKDALKVATAEFLDRPFLDPSFLDSVGSNNWALAGSRSKDGVAIVSDDMHLGIQLPNTWYREALQFREAGATLRIVGVTLPGAPVVVVGSNGHVAWGFTNSYGDYLDLIEVVADADKPGLVRTPGGWETPVAYEEMILVKGAPAEKLLVRETSLGPLRKVAGRSYAIHWVAHAAEAVNMNAKKLESAKTLADALAIAATMGIPAQNFVAGDDRGNIGWTIAGPLPRRAQTGLAATFPLTADDPAASWQGWLTPAEYPQVRNPDNGQLSTANSRQLMGASADLLGDGGFDLGARGHQVRDDLTALGAKTDVNGAYGVTLDDRAIFLSDWRNRAIAALDAGTVAQHPQRAQFLQLLKSGWTGHASVNSAAYRITRGFMYALYDLLFDGANGELAKLDDNASMAAATSRWPVVLARLLDGRPPAWLPPQYASWQAVQVAAIDRVIADLTKDGKTLASATWGERNTAAIVHPIGSAMPLLRRWLAVPADMLPGDSNMPRVAGRNFGQSERMTVSPGKEEEGIFNMPGGQSGHPLSPFFLAGHEAWVTGQATPLLPGAEKHTLTFVK</sequence>
<accession>A0ABV7F8R8</accession>
<name>A0ABV7F8R8_9BURK</name>
<dbReference type="Gene3D" id="3.60.20.10">
    <property type="entry name" value="Glutamine Phosphoribosylpyrophosphate, subunit 1, domain 1"/>
    <property type="match status" value="1"/>
</dbReference>